<dbReference type="InterPro" id="IPR044873">
    <property type="entry name" value="Spike_S2_CoV_HR1"/>
</dbReference>
<dbReference type="GO" id="GO:0075509">
    <property type="term" value="P:endocytosis involved in viral entry into host cell"/>
    <property type="evidence" value="ECO:0007669"/>
    <property type="project" value="InterPro"/>
</dbReference>
<keyword evidence="6" id="KW-1043">Host membrane</keyword>
<evidence type="ECO:0000256" key="10">
    <source>
        <dbReference type="ARBA" id="ARBA00023054"/>
    </source>
</evidence>
<evidence type="ECO:0000256" key="4">
    <source>
        <dbReference type="ARBA" id="ARBA00022804"/>
    </source>
</evidence>
<feature type="domain" description="Coronavirus spike (S) glycoprotein S2 subunit heptad repeat 1 (HR1) region profile" evidence="16">
    <location>
        <begin position="966"/>
        <end position="1085"/>
    </location>
</feature>
<evidence type="ECO:0000259" key="17">
    <source>
        <dbReference type="PROSITE" id="PS51924"/>
    </source>
</evidence>
<feature type="coiled-coil region" evidence="14">
    <location>
        <begin position="1259"/>
        <end position="1300"/>
    </location>
</feature>
<keyword evidence="13" id="KW-1160">Virus entry into host cell</keyword>
<keyword evidence="12" id="KW-0325">Glycoprotein</keyword>
<dbReference type="EMBL" id="OQ175257">
    <property type="protein sequence ID" value="WCC63164.1"/>
    <property type="molecule type" value="Genomic_RNA"/>
</dbReference>
<name>A0AA49EEC6_9NIDO</name>
<keyword evidence="7" id="KW-0261">Viral envelope protein</keyword>
<dbReference type="GO" id="GO:0016020">
    <property type="term" value="C:membrane"/>
    <property type="evidence" value="ECO:0007669"/>
    <property type="project" value="InterPro"/>
</dbReference>
<keyword evidence="2 15" id="KW-0812">Transmembrane</keyword>
<dbReference type="InterPro" id="IPR043614">
    <property type="entry name" value="Spike_S2_CoV_C"/>
</dbReference>
<accession>A0AA49EEC6</accession>
<dbReference type="Gene3D" id="2.60.40.3130">
    <property type="match status" value="1"/>
</dbReference>
<feature type="domain" description="Coronavirus spike (S) glycoprotein S2 subunit heptad repeat 2 (HR2) region profile" evidence="17">
    <location>
        <begin position="1233"/>
        <end position="1329"/>
    </location>
</feature>
<evidence type="ECO:0000256" key="9">
    <source>
        <dbReference type="ARBA" id="ARBA00023026"/>
    </source>
</evidence>
<evidence type="ECO:0000256" key="15">
    <source>
        <dbReference type="SAM" id="Phobius"/>
    </source>
</evidence>
<dbReference type="Pfam" id="PF19209">
    <property type="entry name" value="CoV_S1_C"/>
    <property type="match status" value="1"/>
</dbReference>
<dbReference type="GO" id="GO:0044173">
    <property type="term" value="C:host cell endoplasmic reticulum-Golgi intermediate compartment membrane"/>
    <property type="evidence" value="ECO:0007669"/>
    <property type="project" value="UniProtKB-SubCell"/>
</dbReference>
<keyword evidence="5" id="KW-0946">Virion</keyword>
<dbReference type="Pfam" id="PF19214">
    <property type="entry name" value="CoV_S2_C"/>
    <property type="match status" value="1"/>
</dbReference>
<keyword evidence="8 15" id="KW-1133">Transmembrane helix</keyword>
<keyword evidence="3" id="KW-0732">Signal</keyword>
<evidence type="ECO:0000259" key="16">
    <source>
        <dbReference type="PROSITE" id="PS51923"/>
    </source>
</evidence>
<dbReference type="SUPFAM" id="SSF111474">
    <property type="entry name" value="Coronavirus S2 glycoprotein"/>
    <property type="match status" value="2"/>
</dbReference>
<evidence type="ECO:0000256" key="12">
    <source>
        <dbReference type="ARBA" id="ARBA00023180"/>
    </source>
</evidence>
<dbReference type="Gene3D" id="1.20.5.300">
    <property type="match status" value="2"/>
</dbReference>
<keyword evidence="4" id="KW-1161">Viral attachment to host cell</keyword>
<dbReference type="GO" id="GO:0039654">
    <property type="term" value="P:fusion of virus membrane with host endosome membrane"/>
    <property type="evidence" value="ECO:0007669"/>
    <property type="project" value="InterPro"/>
</dbReference>
<evidence type="ECO:0000256" key="7">
    <source>
        <dbReference type="ARBA" id="ARBA00022879"/>
    </source>
</evidence>
<dbReference type="Pfam" id="PF01600">
    <property type="entry name" value="CoV_S1"/>
    <property type="match status" value="1"/>
</dbReference>
<dbReference type="InterPro" id="IPR043607">
    <property type="entry name" value="CoV_S1_C"/>
</dbReference>
<evidence type="ECO:0000256" key="5">
    <source>
        <dbReference type="ARBA" id="ARBA00022844"/>
    </source>
</evidence>
<evidence type="ECO:0000256" key="11">
    <source>
        <dbReference type="ARBA" id="ARBA00023136"/>
    </source>
</evidence>
<dbReference type="GO" id="GO:0019064">
    <property type="term" value="P:fusion of virus membrane with host plasma membrane"/>
    <property type="evidence" value="ECO:0007669"/>
    <property type="project" value="InterPro"/>
</dbReference>
<evidence type="ECO:0000313" key="18">
    <source>
        <dbReference type="EMBL" id="WCC63164.1"/>
    </source>
</evidence>
<protein>
    <submittedName>
        <fullName evidence="18">Spike protein</fullName>
    </submittedName>
</protein>
<proteinExistence type="predicted"/>
<keyword evidence="10 14" id="KW-0175">Coiled coil</keyword>
<keyword evidence="9" id="KW-0843">Virulence</keyword>
<dbReference type="GO" id="GO:0046813">
    <property type="term" value="P:receptor-mediated virion attachment to host cell"/>
    <property type="evidence" value="ECO:0007669"/>
    <property type="project" value="InterPro"/>
</dbReference>
<gene>
    <name evidence="18" type="primary">S</name>
</gene>
<evidence type="ECO:0000256" key="2">
    <source>
        <dbReference type="ARBA" id="ARBA00022692"/>
    </source>
</evidence>
<dbReference type="PROSITE" id="PS51924">
    <property type="entry name" value="COV_S2_HR2"/>
    <property type="match status" value="1"/>
</dbReference>
<dbReference type="InterPro" id="IPR002551">
    <property type="entry name" value="Spike_S1_CoV"/>
</dbReference>
<keyword evidence="11 15" id="KW-0472">Membrane</keyword>
<evidence type="ECO:0000256" key="3">
    <source>
        <dbReference type="ARBA" id="ARBA00022729"/>
    </source>
</evidence>
<dbReference type="InterPro" id="IPR044874">
    <property type="entry name" value="Spike_S2_CoV_HR2"/>
</dbReference>
<dbReference type="GO" id="GO:0055036">
    <property type="term" value="C:virion membrane"/>
    <property type="evidence" value="ECO:0007669"/>
    <property type="project" value="UniProtKB-SubCell"/>
</dbReference>
<reference evidence="18" key="1">
    <citation type="submission" date="2023-01" db="EMBL/GenBank/DDBJ databases">
        <title>Panoramic Analysis of Coronaviruses Carried by Representative Bat Species in Southern China to Better Understand the Coronavirus Sphere.</title>
        <authorList>
            <person name="Han Y."/>
            <person name="Xu P."/>
            <person name="Wang Y."/>
            <person name="Zhao W."/>
            <person name="Wang J."/>
            <person name="Jin Q."/>
            <person name="Wu Z."/>
        </authorList>
    </citation>
    <scope>NUCLEOTIDE SEQUENCE</scope>
    <source>
        <strain evidence="18">BtEs-AlphaCoV/JX2020-Q237</strain>
    </source>
</reference>
<dbReference type="InterPro" id="IPR043473">
    <property type="entry name" value="S2_sf_CoV"/>
</dbReference>
<evidence type="ECO:0000256" key="13">
    <source>
        <dbReference type="ARBA" id="ARBA00023296"/>
    </source>
</evidence>
<sequence>MCVFEPLRQQYEMKYLYFLFLTVSQVVSMKLLSPYNCVGPTSYERFFSKFNIPPNSDVVIGGYLPNITAGWYCKTDIVTHHNVHGVFLRYKNSGQGFVIGASQEEFDPSKYQLFLFRPTNGNPTATGTLRICKWDKPVNISLTLGDSTAKDCLFNKVIPFSLTDNQNIVVGITWNGDRLTVFADRIYVFNLPNADWSLVRSTCLHSQSCAMQFPSEVIYYRLNVTTNSIQYTPCVDTNCGDFAVNVFATEEGGVILSSFSFSNWFVLTNDSTIIFWNVVFIQHMILSSLWAVPKFQGTGSTSWCNQTAEDCNGYSSNASSDVVRFNLIGTASPSNGEYTKGVGIHTNFGLVHITCCNETNYNPNGSVPSGSPDQTYYCFASSNISGHVSVRFVGVLPQNMREIVVARTGQIYINGYNYFQVPEVLGVDFDIVSPDVAGFWTVAFASWTTVMLQVNGTNIQKLLYCNTPENALRCAQLSFELDDGFYPITKLQSDLHQEPPVAFVTLPTFRNHEQVVVSINASWNTVLYPPVLTGVNATIQGNSTFCVQTTQFTIKMQYNVASSHGYTSNSHDSNCPFNFQSLNNYLSFGKMCISTRPIDSVCSIKVFLHPQGGGGILATTFYFSYSAGESITGTPHALEGVSDVSFYQEGVCSRYTIYGFKGDGVINYTNDTLLAGLYYTSPSGQLLAFKNVTTDKIYSVTPCQFSQNAAYISGRIVGIMSSTANSTFNNTIEMKNFYYHSNANETCSNPVLVYSNYGICKSGALTYIEPKDSQPKVVPMMVGNISIPTNFTMSVRTEYIQLYNRPVSIDCSMYVCNGNERCNQLLTQYSSACRTIESALQMSARLESLEVNSMLTVSEEALRLANISTFNGGGYNFTNLLGATYAQRSVIEDLLFDKVVTSGLGTVDADYKSCSKGLSIADLACAQYYNGVMVLPGVVDSAKLHMYTASLIGGMALGGITAVASIPFSYAVQARLNYVALQTDVLQRNQQILAESFNNAIGNITMAFESVNDAITQTSAGLSTVAEALSKVQEVVNTQGNALNQLTQQLQNNFQAISNSIEDIYARLDQLTADAQVDRLINGRLAALNAFVSQSLTKYAEVQASRKLAQQKVNECVKSQSSRFGFCGDDGEHIFSVAQAAPQGIMFLHTVLVPGSFAEVTAIAGLCVDGNMAMAVRDSGLVLFTQGNSGDFYISSRKMFEPRAPQVTDFVHIESCLVTYYNLTSDELPDVVPDYIDVNKTLEDILNSLPNKTTPDLPLDIFNATYLNLTGEIADLEKRAESLQNTSEELRQLITNINSTLVDLKWLNRVETYLKWPWWVWLIIVIVLIFVVSLLVFCCIFTGCCGCCGCVGGCLSSCCSRTKLKPYTELEKLHIQ</sequence>
<evidence type="ECO:0000256" key="14">
    <source>
        <dbReference type="SAM" id="Coils"/>
    </source>
</evidence>
<dbReference type="InterPro" id="IPR002552">
    <property type="entry name" value="Spike_S2_CoV"/>
</dbReference>
<dbReference type="GO" id="GO:0019031">
    <property type="term" value="C:viral envelope"/>
    <property type="evidence" value="ECO:0007669"/>
    <property type="project" value="UniProtKB-KW"/>
</dbReference>
<keyword evidence="1" id="KW-0945">Host-virus interaction</keyword>
<evidence type="ECO:0000256" key="1">
    <source>
        <dbReference type="ARBA" id="ARBA00022581"/>
    </source>
</evidence>
<feature type="transmembrane region" description="Helical" evidence="15">
    <location>
        <begin position="1318"/>
        <end position="1343"/>
    </location>
</feature>
<evidence type="ECO:0000256" key="6">
    <source>
        <dbReference type="ARBA" id="ARBA00022870"/>
    </source>
</evidence>
<evidence type="ECO:0000256" key="8">
    <source>
        <dbReference type="ARBA" id="ARBA00022989"/>
    </source>
</evidence>
<organism evidence="18">
    <name type="scientific">Bat Coronavirus EsJX20</name>
    <dbReference type="NCBI Taxonomy" id="3018825"/>
    <lineage>
        <taxon>Viruses</taxon>
        <taxon>Riboviria</taxon>
        <taxon>Orthornavirae</taxon>
        <taxon>Pisuviricota</taxon>
        <taxon>Pisoniviricetes</taxon>
        <taxon>Nidovirales</taxon>
        <taxon>Cornidovirineae</taxon>
        <taxon>Coronaviridae</taxon>
        <taxon>Orthocoronavirinae</taxon>
    </lineage>
</organism>
<dbReference type="Pfam" id="PF01601">
    <property type="entry name" value="CoV_S2"/>
    <property type="match status" value="1"/>
</dbReference>
<dbReference type="CDD" id="cd22376">
    <property type="entry name" value="PDEV-like_Spike_SD1-2_S1-2_S2"/>
    <property type="match status" value="1"/>
</dbReference>
<dbReference type="PROSITE" id="PS51923">
    <property type="entry name" value="COV_S2_HR1"/>
    <property type="match status" value="1"/>
</dbReference>